<evidence type="ECO:0000313" key="1">
    <source>
        <dbReference type="EMBL" id="GHE18184.1"/>
    </source>
</evidence>
<comment type="caution">
    <text evidence="1">The sequence shown here is derived from an EMBL/GenBank/DDBJ whole genome shotgun (WGS) entry which is preliminary data.</text>
</comment>
<proteinExistence type="predicted"/>
<dbReference type="Proteomes" id="UP000597341">
    <property type="component" value="Unassembled WGS sequence"/>
</dbReference>
<sequence>MLSVDASAIDRVLVELAEVPVEPGDPELAALALAVHLELALGVTVPADQLDAEHLVPPAARERTVRRLLGDA</sequence>
<name>A0ABQ3HPT6_9ACTN</name>
<organism evidence="1 2">
    <name type="scientific">Nocardioides flavus</name>
    <name type="common">ex Wang et al. 2016</name>
    <dbReference type="NCBI Taxonomy" id="2058780"/>
    <lineage>
        <taxon>Bacteria</taxon>
        <taxon>Bacillati</taxon>
        <taxon>Actinomycetota</taxon>
        <taxon>Actinomycetes</taxon>
        <taxon>Propionibacteriales</taxon>
        <taxon>Nocardioidaceae</taxon>
        <taxon>Nocardioides</taxon>
    </lineage>
</organism>
<accession>A0ABQ3HPT6</accession>
<evidence type="ECO:0000313" key="2">
    <source>
        <dbReference type="Proteomes" id="UP000597341"/>
    </source>
</evidence>
<reference evidence="2" key="1">
    <citation type="journal article" date="2019" name="Int. J. Syst. Evol. Microbiol.">
        <title>The Global Catalogue of Microorganisms (GCM) 10K type strain sequencing project: providing services to taxonomists for standard genome sequencing and annotation.</title>
        <authorList>
            <consortium name="The Broad Institute Genomics Platform"/>
            <consortium name="The Broad Institute Genome Sequencing Center for Infectious Disease"/>
            <person name="Wu L."/>
            <person name="Ma J."/>
        </authorList>
    </citation>
    <scope>NUCLEOTIDE SEQUENCE [LARGE SCALE GENOMIC DNA]</scope>
    <source>
        <strain evidence="2">CGMCC 1.12791</strain>
    </source>
</reference>
<protein>
    <submittedName>
        <fullName evidence="1">Uncharacterized protein</fullName>
    </submittedName>
</protein>
<keyword evidence="2" id="KW-1185">Reference proteome</keyword>
<gene>
    <name evidence="1" type="ORF">GCM10011376_27940</name>
</gene>
<dbReference type="EMBL" id="BNAD01000008">
    <property type="protein sequence ID" value="GHE18184.1"/>
    <property type="molecule type" value="Genomic_DNA"/>
</dbReference>